<reference evidence="2 3" key="1">
    <citation type="submission" date="2018-08" db="EMBL/GenBank/DDBJ databases">
        <title>A genome reference for cultivated species of the human gut microbiota.</title>
        <authorList>
            <person name="Zou Y."/>
            <person name="Xue W."/>
            <person name="Luo G."/>
        </authorList>
    </citation>
    <scope>NUCLEOTIDE SEQUENCE [LARGE SCALE GENOMIC DNA]</scope>
    <source>
        <strain evidence="2 3">AM42-38</strain>
    </source>
</reference>
<dbReference type="Gene3D" id="3.90.640.20">
    <property type="entry name" value="Heat-shock cognate protein, ATPase"/>
    <property type="match status" value="1"/>
</dbReference>
<dbReference type="PROSITE" id="PS51257">
    <property type="entry name" value="PROKAR_LIPOPROTEIN"/>
    <property type="match status" value="1"/>
</dbReference>
<dbReference type="InterPro" id="IPR021729">
    <property type="entry name" value="DUF3298"/>
</dbReference>
<evidence type="ECO:0000259" key="1">
    <source>
        <dbReference type="Pfam" id="PF11738"/>
    </source>
</evidence>
<accession>A0A413SZA1</accession>
<dbReference type="Proteomes" id="UP000283855">
    <property type="component" value="Unassembled WGS sequence"/>
</dbReference>
<protein>
    <submittedName>
        <fullName evidence="2">DUF3298 domain-containing protein</fullName>
    </submittedName>
</protein>
<comment type="caution">
    <text evidence="2">The sequence shown here is derived from an EMBL/GenBank/DDBJ whole genome shotgun (WGS) entry which is preliminary data.</text>
</comment>
<evidence type="ECO:0000313" key="2">
    <source>
        <dbReference type="EMBL" id="RHA75362.1"/>
    </source>
</evidence>
<dbReference type="RefSeq" id="WP_118400471.1">
    <property type="nucleotide sequence ID" value="NZ_CABJGD010000016.1"/>
</dbReference>
<feature type="domain" description="DUF3298" evidence="1">
    <location>
        <begin position="191"/>
        <end position="276"/>
    </location>
</feature>
<organism evidence="2 3">
    <name type="scientific">Phocaeicola coprophilus</name>
    <dbReference type="NCBI Taxonomy" id="387090"/>
    <lineage>
        <taxon>Bacteria</taxon>
        <taxon>Pseudomonadati</taxon>
        <taxon>Bacteroidota</taxon>
        <taxon>Bacteroidia</taxon>
        <taxon>Bacteroidales</taxon>
        <taxon>Bacteroidaceae</taxon>
        <taxon>Phocaeicola</taxon>
    </lineage>
</organism>
<sequence length="286" mass="31998">MNRRIILLTATVLAVTGCFFMQGCIQQHAPAFPEIASIQADTAVLLKPEVETSPDCRISIDFMYLKPASPTDSVSEAVNRIFYETVSEKTAGAGSLTPEAFVNSMKEGYIDGYRKNLQKFYDADLHNGVKQEDIPAWYNNEYEITSTLEMGRDSVWNYQVSIFEDTGGAHPNTRGKWVNIDAATGKLLTRKDVFLPNTDQAICEMILKQLLNEANKRLETDTISSIEGLRSVGALLEGDLFVPDNFKLGKDGVTFLYNRYDIAPYTMGDFQLTVPYAEIENCLLKK</sequence>
<proteinExistence type="predicted"/>
<dbReference type="AlphaFoldDB" id="A0A413SZA1"/>
<dbReference type="Pfam" id="PF11738">
    <property type="entry name" value="DUF3298"/>
    <property type="match status" value="1"/>
</dbReference>
<name>A0A413SZA1_9BACT</name>
<dbReference type="EMBL" id="QSFT01000016">
    <property type="protein sequence ID" value="RHA75362.1"/>
    <property type="molecule type" value="Genomic_DNA"/>
</dbReference>
<dbReference type="InterPro" id="IPR037126">
    <property type="entry name" value="PdaC/RsiV-like_sf"/>
</dbReference>
<evidence type="ECO:0000313" key="3">
    <source>
        <dbReference type="Proteomes" id="UP000283855"/>
    </source>
</evidence>
<gene>
    <name evidence="2" type="ORF">DW921_08565</name>
</gene>
<dbReference type="Gene3D" id="3.30.565.40">
    <property type="entry name" value="Fervidobacterium nodosum Rt17-B1 like"/>
    <property type="match status" value="1"/>
</dbReference>